<keyword evidence="7 9" id="KW-1133">Transmembrane helix</keyword>
<dbReference type="HOGENOM" id="CLU_004965_5_1_1"/>
<dbReference type="KEGG" id="cot:CORT_0C01240"/>
<evidence type="ECO:0000256" key="5">
    <source>
        <dbReference type="ARBA" id="ARBA00022856"/>
    </source>
</evidence>
<dbReference type="AlphaFoldDB" id="H8X2F4"/>
<evidence type="ECO:0000256" key="2">
    <source>
        <dbReference type="ARBA" id="ARBA00008807"/>
    </source>
</evidence>
<dbReference type="GeneID" id="14539783"/>
<feature type="transmembrane region" description="Helical" evidence="9">
    <location>
        <begin position="17"/>
        <end position="38"/>
    </location>
</feature>
<dbReference type="PANTHER" id="PTHR22601">
    <property type="entry name" value="ISP4 LIKE PROTEIN"/>
    <property type="match status" value="1"/>
</dbReference>
<gene>
    <name evidence="10" type="ORF">CORT_0C01240</name>
</gene>
<name>H8X2F4_CANO9</name>
<keyword evidence="6" id="KW-0653">Protein transport</keyword>
<feature type="transmembrane region" description="Helical" evidence="9">
    <location>
        <begin position="114"/>
        <end position="137"/>
    </location>
</feature>
<dbReference type="InterPro" id="IPR004648">
    <property type="entry name" value="Oligpept_transpt"/>
</dbReference>
<protein>
    <submittedName>
        <fullName evidence="10">Opt5 oligopeptide transporter</fullName>
    </submittedName>
</protein>
<dbReference type="GO" id="GO:0016020">
    <property type="term" value="C:membrane"/>
    <property type="evidence" value="ECO:0007669"/>
    <property type="project" value="UniProtKB-SubCell"/>
</dbReference>
<dbReference type="RefSeq" id="XP_003868405.1">
    <property type="nucleotide sequence ID" value="XM_003868357.1"/>
</dbReference>
<dbReference type="InterPro" id="IPR004813">
    <property type="entry name" value="OPT"/>
</dbReference>
<keyword evidence="8 9" id="KW-0472">Membrane</keyword>
<evidence type="ECO:0000313" key="11">
    <source>
        <dbReference type="Proteomes" id="UP000005018"/>
    </source>
</evidence>
<proteinExistence type="inferred from homology"/>
<comment type="subcellular location">
    <subcellularLocation>
        <location evidence="1">Membrane</location>
        <topology evidence="1">Multi-pass membrane protein</topology>
    </subcellularLocation>
</comment>
<feature type="transmembrane region" description="Helical" evidence="9">
    <location>
        <begin position="80"/>
        <end position="102"/>
    </location>
</feature>
<evidence type="ECO:0000256" key="1">
    <source>
        <dbReference type="ARBA" id="ARBA00004141"/>
    </source>
</evidence>
<evidence type="ECO:0000313" key="10">
    <source>
        <dbReference type="EMBL" id="CCG25501.1"/>
    </source>
</evidence>
<evidence type="ECO:0000256" key="7">
    <source>
        <dbReference type="ARBA" id="ARBA00022989"/>
    </source>
</evidence>
<evidence type="ECO:0000256" key="4">
    <source>
        <dbReference type="ARBA" id="ARBA00022692"/>
    </source>
</evidence>
<dbReference type="GO" id="GO:0015031">
    <property type="term" value="P:protein transport"/>
    <property type="evidence" value="ECO:0007669"/>
    <property type="project" value="UniProtKB-KW"/>
</dbReference>
<dbReference type="Pfam" id="PF03169">
    <property type="entry name" value="OPT"/>
    <property type="match status" value="1"/>
</dbReference>
<accession>H8X2F4</accession>
<dbReference type="EMBL" id="HE681721">
    <property type="protein sequence ID" value="CCG25501.1"/>
    <property type="molecule type" value="Genomic_DNA"/>
</dbReference>
<keyword evidence="5" id="KW-0571">Peptide transport</keyword>
<keyword evidence="11" id="KW-1185">Reference proteome</keyword>
<reference evidence="10 11" key="1">
    <citation type="journal article" date="2012" name="PLoS ONE">
        <title>Sequence and analysis of the genome of the pathogenic yeast Candida orthopsilosis.</title>
        <authorList>
            <person name="Riccombeni A."/>
            <person name="Vidanes G."/>
            <person name="Proux-Wera E."/>
            <person name="Wolfe K.H."/>
            <person name="Butler G."/>
        </authorList>
    </citation>
    <scope>NUCLEOTIDE SEQUENCE [LARGE SCALE GENOMIC DNA]</scope>
    <source>
        <strain evidence="10 11">Co 90-125</strain>
    </source>
</reference>
<evidence type="ECO:0000256" key="3">
    <source>
        <dbReference type="ARBA" id="ARBA00022448"/>
    </source>
</evidence>
<dbReference type="OrthoDB" id="9986677at2759"/>
<evidence type="ECO:0000256" key="8">
    <source>
        <dbReference type="ARBA" id="ARBA00023136"/>
    </source>
</evidence>
<comment type="similarity">
    <text evidence="2">Belongs to the oligopeptide OPT transporter family.</text>
</comment>
<feature type="transmembrane region" description="Helical" evidence="9">
    <location>
        <begin position="157"/>
        <end position="178"/>
    </location>
</feature>
<evidence type="ECO:0000256" key="9">
    <source>
        <dbReference type="SAM" id="Phobius"/>
    </source>
</evidence>
<organism evidence="10 11">
    <name type="scientific">Candida orthopsilosis (strain 90-125)</name>
    <name type="common">Yeast</name>
    <dbReference type="NCBI Taxonomy" id="1136231"/>
    <lineage>
        <taxon>Eukaryota</taxon>
        <taxon>Fungi</taxon>
        <taxon>Dikarya</taxon>
        <taxon>Ascomycota</taxon>
        <taxon>Saccharomycotina</taxon>
        <taxon>Pichiomycetes</taxon>
        <taxon>Debaryomycetaceae</taxon>
        <taxon>Candida/Lodderomyces clade</taxon>
        <taxon>Candida</taxon>
    </lineage>
</organism>
<evidence type="ECO:0000256" key="6">
    <source>
        <dbReference type="ARBA" id="ARBA00022927"/>
    </source>
</evidence>
<sequence>MGHYAKVPPRAMFRTQLLSVFATAFIQLGILNYQITGIKDYCDPENSKKFFCYGTTTFYNASVLWGVIGPKRVFGGLYPVLKYCFLIGFLAGLACVAIKKLAPRKWTKYFEPAVFLGGFIGWAPGNLSYSTGGVYLGYAMMHHVKHKYEAWWQKYSYLFGTGIDAGIAFSSIIIYFAVQYHEKDIDWWGNNVSYSGLDYQMRVSGSRLDVADASDGYFGPRKGNFP</sequence>
<feature type="transmembrane region" description="Helical" evidence="9">
    <location>
        <begin position="50"/>
        <end position="68"/>
    </location>
</feature>
<dbReference type="GO" id="GO:0035673">
    <property type="term" value="F:oligopeptide transmembrane transporter activity"/>
    <property type="evidence" value="ECO:0007669"/>
    <property type="project" value="InterPro"/>
</dbReference>
<keyword evidence="4 9" id="KW-0812">Transmembrane</keyword>
<dbReference type="Proteomes" id="UP000005018">
    <property type="component" value="Chromosome 3"/>
</dbReference>
<dbReference type="eggNOG" id="KOG2262">
    <property type="taxonomic scope" value="Eukaryota"/>
</dbReference>
<keyword evidence="3" id="KW-0813">Transport</keyword>